<organism evidence="2 3">
    <name type="scientific">Listeria immobilis</name>
    <dbReference type="NCBI Taxonomy" id="2713502"/>
    <lineage>
        <taxon>Bacteria</taxon>
        <taxon>Bacillati</taxon>
        <taxon>Bacillota</taxon>
        <taxon>Bacilli</taxon>
        <taxon>Bacillales</taxon>
        <taxon>Listeriaceae</taxon>
        <taxon>Listeria</taxon>
    </lineage>
</organism>
<dbReference type="InterPro" id="IPR006938">
    <property type="entry name" value="DUF624"/>
</dbReference>
<feature type="transmembrane region" description="Helical" evidence="1">
    <location>
        <begin position="22"/>
        <end position="47"/>
    </location>
</feature>
<protein>
    <submittedName>
        <fullName evidence="2">YesL family protein</fullName>
    </submittedName>
</protein>
<feature type="transmembrane region" description="Helical" evidence="1">
    <location>
        <begin position="103"/>
        <end position="124"/>
    </location>
</feature>
<dbReference type="AlphaFoldDB" id="A0A7X0X868"/>
<dbReference type="EMBL" id="JAASTW010000012">
    <property type="protein sequence ID" value="MBC1489355.1"/>
    <property type="molecule type" value="Genomic_DNA"/>
</dbReference>
<comment type="caution">
    <text evidence="2">The sequence shown here is derived from an EMBL/GenBank/DDBJ whole genome shotgun (WGS) entry which is preliminary data.</text>
</comment>
<feature type="transmembrane region" description="Helical" evidence="1">
    <location>
        <begin position="71"/>
        <end position="91"/>
    </location>
</feature>
<feature type="transmembrane region" description="Helical" evidence="1">
    <location>
        <begin position="176"/>
        <end position="194"/>
    </location>
</feature>
<dbReference type="RefSeq" id="WP_185381228.1">
    <property type="nucleotide sequence ID" value="NZ_JAASTW010000012.1"/>
</dbReference>
<dbReference type="Proteomes" id="UP000561617">
    <property type="component" value="Unassembled WGS sequence"/>
</dbReference>
<proteinExistence type="predicted"/>
<keyword evidence="1" id="KW-0812">Transmembrane</keyword>
<feature type="transmembrane region" description="Helical" evidence="1">
    <location>
        <begin position="145"/>
        <end position="170"/>
    </location>
</feature>
<gene>
    <name evidence="2" type="ORF">HCJ38_10130</name>
</gene>
<dbReference type="Pfam" id="PF04854">
    <property type="entry name" value="DUF624"/>
    <property type="match status" value="1"/>
</dbReference>
<name>A0A7X0X868_9LIST</name>
<accession>A0A7X0X868</accession>
<evidence type="ECO:0000313" key="2">
    <source>
        <dbReference type="EMBL" id="MBC1489355.1"/>
    </source>
</evidence>
<sequence>MKLIDKFSVISDWIIRLVWTNLVWLFLVLMGGIIFGFMPATIALFTITRKWARGELDVSVWKLAWSTYKKAFVSANLAGGIFAAIALFLYADLRIVFELMQGFWSTILYFFLMFLLFLVGIALLQYFSVFVHFQMKNVRAYVGQSFLLAFTSLKNTLMIVVGLVFCGWLISKMPAFILFISGVLPSYWIMKINLQRFKQMEPK</sequence>
<evidence type="ECO:0000256" key="1">
    <source>
        <dbReference type="SAM" id="Phobius"/>
    </source>
</evidence>
<evidence type="ECO:0000313" key="3">
    <source>
        <dbReference type="Proteomes" id="UP000561617"/>
    </source>
</evidence>
<keyword evidence="1" id="KW-1133">Transmembrane helix</keyword>
<keyword evidence="1" id="KW-0472">Membrane</keyword>
<reference evidence="2 3" key="1">
    <citation type="submission" date="2020-03" db="EMBL/GenBank/DDBJ databases">
        <title>Soil Listeria distribution.</title>
        <authorList>
            <person name="Liao J."/>
            <person name="Wiedmann M."/>
        </authorList>
    </citation>
    <scope>NUCLEOTIDE SEQUENCE [LARGE SCALE GENOMIC DNA]</scope>
    <source>
        <strain evidence="2 3">FSL L7-1554</strain>
    </source>
</reference>